<dbReference type="Gene3D" id="3.40.50.150">
    <property type="entry name" value="Vaccinia Virus protein VP39"/>
    <property type="match status" value="1"/>
</dbReference>
<dbReference type="Pfam" id="PF08242">
    <property type="entry name" value="Methyltransf_12"/>
    <property type="match status" value="1"/>
</dbReference>
<keyword evidence="2" id="KW-0808">Transferase</keyword>
<evidence type="ECO:0000313" key="2">
    <source>
        <dbReference type="EMBL" id="PVZ07674.1"/>
    </source>
</evidence>
<proteinExistence type="predicted"/>
<evidence type="ECO:0000313" key="3">
    <source>
        <dbReference type="Proteomes" id="UP000245639"/>
    </source>
</evidence>
<keyword evidence="2" id="KW-0489">Methyltransferase</keyword>
<dbReference type="InterPro" id="IPR013217">
    <property type="entry name" value="Methyltransf_12"/>
</dbReference>
<organism evidence="2 3">
    <name type="scientific">Actinomycetospora cinnamomea</name>
    <dbReference type="NCBI Taxonomy" id="663609"/>
    <lineage>
        <taxon>Bacteria</taxon>
        <taxon>Bacillati</taxon>
        <taxon>Actinomycetota</taxon>
        <taxon>Actinomycetes</taxon>
        <taxon>Pseudonocardiales</taxon>
        <taxon>Pseudonocardiaceae</taxon>
        <taxon>Actinomycetospora</taxon>
    </lineage>
</organism>
<gene>
    <name evidence="2" type="ORF">C8D89_11145</name>
</gene>
<keyword evidence="3" id="KW-1185">Reference proteome</keyword>
<dbReference type="CDD" id="cd02440">
    <property type="entry name" value="AdoMet_MTases"/>
    <property type="match status" value="1"/>
</dbReference>
<dbReference type="SUPFAM" id="SSF53335">
    <property type="entry name" value="S-adenosyl-L-methionine-dependent methyltransferases"/>
    <property type="match status" value="1"/>
</dbReference>
<dbReference type="Proteomes" id="UP000245639">
    <property type="component" value="Unassembled WGS sequence"/>
</dbReference>
<dbReference type="GO" id="GO:0008168">
    <property type="term" value="F:methyltransferase activity"/>
    <property type="evidence" value="ECO:0007669"/>
    <property type="project" value="UniProtKB-KW"/>
</dbReference>
<protein>
    <submittedName>
        <fullName evidence="2">Methyltransferase family protein</fullName>
    </submittedName>
</protein>
<dbReference type="InterPro" id="IPR029063">
    <property type="entry name" value="SAM-dependent_MTases_sf"/>
</dbReference>
<feature type="domain" description="Methyltransferase type 12" evidence="1">
    <location>
        <begin position="26"/>
        <end position="122"/>
    </location>
</feature>
<dbReference type="AlphaFoldDB" id="A0A2U1F685"/>
<reference evidence="2 3" key="1">
    <citation type="submission" date="2018-04" db="EMBL/GenBank/DDBJ databases">
        <title>Genomic Encyclopedia of Type Strains, Phase IV (KMG-IV): sequencing the most valuable type-strain genomes for metagenomic binning, comparative biology and taxonomic classification.</title>
        <authorList>
            <person name="Goeker M."/>
        </authorList>
    </citation>
    <scope>NUCLEOTIDE SEQUENCE [LARGE SCALE GENOMIC DNA]</scope>
    <source>
        <strain evidence="2 3">DSM 45771</strain>
    </source>
</reference>
<comment type="caution">
    <text evidence="2">The sequence shown here is derived from an EMBL/GenBank/DDBJ whole genome shotgun (WGS) entry which is preliminary data.</text>
</comment>
<dbReference type="OrthoDB" id="4571118at2"/>
<accession>A0A2U1F685</accession>
<dbReference type="GO" id="GO:0032259">
    <property type="term" value="P:methylation"/>
    <property type="evidence" value="ECO:0007669"/>
    <property type="project" value="UniProtKB-KW"/>
</dbReference>
<dbReference type="EMBL" id="QEKW01000011">
    <property type="protein sequence ID" value="PVZ07674.1"/>
    <property type="molecule type" value="Genomic_DNA"/>
</dbReference>
<evidence type="ECO:0000259" key="1">
    <source>
        <dbReference type="Pfam" id="PF08242"/>
    </source>
</evidence>
<sequence>MRVVQVPPRLAAAVALADPAPDARVLEVGCGRGVAAALLVERLSAGHYTGIDRSATATAATAARITDAVAAGRATVRTEELADHVPTPTDVALAVNVNAFWTGPARRELAVLASALGAEGVLHLVYGDDGGKAPRTDVVDRLRGHLDAAGFVADVATPELRGVHLLHVRAVGQALR</sequence>
<name>A0A2U1F685_9PSEU</name>